<dbReference type="GO" id="GO:0008299">
    <property type="term" value="P:isoprenoid biosynthetic process"/>
    <property type="evidence" value="ECO:0007669"/>
    <property type="project" value="InterPro"/>
</dbReference>
<dbReference type="Pfam" id="PF00348">
    <property type="entry name" value="polyprenyl_synt"/>
    <property type="match status" value="1"/>
</dbReference>
<evidence type="ECO:0000256" key="2">
    <source>
        <dbReference type="ARBA" id="ARBA00022842"/>
    </source>
</evidence>
<accession>A0A382F950</accession>
<dbReference type="Gene3D" id="1.10.600.10">
    <property type="entry name" value="Farnesyl Diphosphate Synthase"/>
    <property type="match status" value="1"/>
</dbReference>
<dbReference type="InterPro" id="IPR008949">
    <property type="entry name" value="Isoprenoid_synthase_dom_sf"/>
</dbReference>
<evidence type="ECO:0000313" key="3">
    <source>
        <dbReference type="EMBL" id="SVB59460.1"/>
    </source>
</evidence>
<dbReference type="PANTHER" id="PTHR12001">
    <property type="entry name" value="GERANYLGERANYL PYROPHOSPHATE SYNTHASE"/>
    <property type="match status" value="1"/>
</dbReference>
<dbReference type="SUPFAM" id="SSF48576">
    <property type="entry name" value="Terpenoid synthases"/>
    <property type="match status" value="1"/>
</dbReference>
<keyword evidence="1" id="KW-0479">Metal-binding</keyword>
<sequence>IHDDIQDQDVERRHQPTVWSIWGVPKALVAGDTMQSVGDVCLLNTARHGVLPQTILRISSILTDSYLEMIQGQCLDLGFESSTTITSADYLQMIAFKTGALIRSGMEIGALLATDDPAAFQAFSRFGNCVGQAFQIRDDYLGIWGDSSLMGKSAGNDIRRRKKSFPIVYAFEKAVGQNRDDLLRIYAQEEIDDNDVSRVLVILEEVGAREESQSLTETSAEEALEAISLVSLPTWARTEAEGLVDFLARRQY</sequence>
<dbReference type="GO" id="GO:0046872">
    <property type="term" value="F:metal ion binding"/>
    <property type="evidence" value="ECO:0007669"/>
    <property type="project" value="UniProtKB-KW"/>
</dbReference>
<dbReference type="AlphaFoldDB" id="A0A382F950"/>
<dbReference type="GO" id="GO:0004659">
    <property type="term" value="F:prenyltransferase activity"/>
    <property type="evidence" value="ECO:0007669"/>
    <property type="project" value="InterPro"/>
</dbReference>
<dbReference type="EMBL" id="UINC01048656">
    <property type="protein sequence ID" value="SVB59460.1"/>
    <property type="molecule type" value="Genomic_DNA"/>
</dbReference>
<dbReference type="InterPro" id="IPR000092">
    <property type="entry name" value="Polyprenyl_synt"/>
</dbReference>
<proteinExistence type="predicted"/>
<dbReference type="PANTHER" id="PTHR12001:SF86">
    <property type="entry name" value="GERANYLGERANYL DIPHOSPHATE SYNTHASE"/>
    <property type="match status" value="1"/>
</dbReference>
<dbReference type="PROSITE" id="PS00444">
    <property type="entry name" value="POLYPRENYL_SYNTHASE_2"/>
    <property type="match status" value="1"/>
</dbReference>
<feature type="non-terminal residue" evidence="3">
    <location>
        <position position="1"/>
    </location>
</feature>
<evidence type="ECO:0008006" key="4">
    <source>
        <dbReference type="Google" id="ProtNLM"/>
    </source>
</evidence>
<dbReference type="SFLD" id="SFLDS00005">
    <property type="entry name" value="Isoprenoid_Synthase_Type_I"/>
    <property type="match status" value="1"/>
</dbReference>
<protein>
    <recommendedName>
        <fullName evidence="4">Polyprenyl synthetase</fullName>
    </recommendedName>
</protein>
<keyword evidence="2" id="KW-0460">Magnesium</keyword>
<dbReference type="CDD" id="cd00685">
    <property type="entry name" value="Trans_IPPS_HT"/>
    <property type="match status" value="1"/>
</dbReference>
<reference evidence="3" key="1">
    <citation type="submission" date="2018-05" db="EMBL/GenBank/DDBJ databases">
        <authorList>
            <person name="Lanie J.A."/>
            <person name="Ng W.-L."/>
            <person name="Kazmierczak K.M."/>
            <person name="Andrzejewski T.M."/>
            <person name="Davidsen T.M."/>
            <person name="Wayne K.J."/>
            <person name="Tettelin H."/>
            <person name="Glass J.I."/>
            <person name="Rusch D."/>
            <person name="Podicherti R."/>
            <person name="Tsui H.-C.T."/>
            <person name="Winkler M.E."/>
        </authorList>
    </citation>
    <scope>NUCLEOTIDE SEQUENCE</scope>
</reference>
<organism evidence="3">
    <name type="scientific">marine metagenome</name>
    <dbReference type="NCBI Taxonomy" id="408172"/>
    <lineage>
        <taxon>unclassified sequences</taxon>
        <taxon>metagenomes</taxon>
        <taxon>ecological metagenomes</taxon>
    </lineage>
</organism>
<name>A0A382F950_9ZZZZ</name>
<evidence type="ECO:0000256" key="1">
    <source>
        <dbReference type="ARBA" id="ARBA00022723"/>
    </source>
</evidence>
<gene>
    <name evidence="3" type="ORF">METZ01_LOCUS212314</name>
</gene>
<dbReference type="InterPro" id="IPR033749">
    <property type="entry name" value="Polyprenyl_synt_CS"/>
</dbReference>